<evidence type="ECO:0000313" key="2">
    <source>
        <dbReference type="EMBL" id="CAI6375739.1"/>
    </source>
</evidence>
<evidence type="ECO:0000256" key="1">
    <source>
        <dbReference type="SAM" id="MobiDB-lite"/>
    </source>
</evidence>
<accession>A0AAV0Y492</accession>
<dbReference type="EMBL" id="CARXXK010001361">
    <property type="protein sequence ID" value="CAI6375739.1"/>
    <property type="molecule type" value="Genomic_DNA"/>
</dbReference>
<organism evidence="2 3">
    <name type="scientific">Macrosiphum euphorbiae</name>
    <name type="common">potato aphid</name>
    <dbReference type="NCBI Taxonomy" id="13131"/>
    <lineage>
        <taxon>Eukaryota</taxon>
        <taxon>Metazoa</taxon>
        <taxon>Ecdysozoa</taxon>
        <taxon>Arthropoda</taxon>
        <taxon>Hexapoda</taxon>
        <taxon>Insecta</taxon>
        <taxon>Pterygota</taxon>
        <taxon>Neoptera</taxon>
        <taxon>Paraneoptera</taxon>
        <taxon>Hemiptera</taxon>
        <taxon>Sternorrhyncha</taxon>
        <taxon>Aphidomorpha</taxon>
        <taxon>Aphidoidea</taxon>
        <taxon>Aphididae</taxon>
        <taxon>Macrosiphini</taxon>
        <taxon>Macrosiphum</taxon>
    </lineage>
</organism>
<dbReference type="AlphaFoldDB" id="A0AAV0Y492"/>
<sequence>MDFGDGQIMKLGQNEFDDNIEDHNLICHKMSPYNTSSSRSCDSIDTLKEEESWMGLKNIPNGPFEKNKKKLPDQLSIPNHVKTSTEF</sequence>
<evidence type="ECO:0000313" key="3">
    <source>
        <dbReference type="Proteomes" id="UP001160148"/>
    </source>
</evidence>
<proteinExistence type="predicted"/>
<dbReference type="Proteomes" id="UP001160148">
    <property type="component" value="Unassembled WGS sequence"/>
</dbReference>
<protein>
    <submittedName>
        <fullName evidence="2">Uncharacterized protein</fullName>
    </submittedName>
</protein>
<feature type="region of interest" description="Disordered" evidence="1">
    <location>
        <begin position="58"/>
        <end position="87"/>
    </location>
</feature>
<name>A0AAV0Y492_9HEMI</name>
<comment type="caution">
    <text evidence="2">The sequence shown here is derived from an EMBL/GenBank/DDBJ whole genome shotgun (WGS) entry which is preliminary data.</text>
</comment>
<keyword evidence="3" id="KW-1185">Reference proteome</keyword>
<gene>
    <name evidence="2" type="ORF">MEUPH1_LOCUS29196</name>
</gene>
<reference evidence="2 3" key="1">
    <citation type="submission" date="2023-01" db="EMBL/GenBank/DDBJ databases">
        <authorList>
            <person name="Whitehead M."/>
        </authorList>
    </citation>
    <scope>NUCLEOTIDE SEQUENCE [LARGE SCALE GENOMIC DNA]</scope>
</reference>